<evidence type="ECO:0000313" key="4">
    <source>
        <dbReference type="Proteomes" id="UP000439983"/>
    </source>
</evidence>
<proteinExistence type="predicted"/>
<dbReference type="OrthoDB" id="8020822at2"/>
<reference evidence="3 4" key="1">
    <citation type="journal article" date="2013" name="Genome Biol.">
        <title>Comparative genomics of the core and accessory genomes of 48 Sinorhizobium strains comprising five genospecies.</title>
        <authorList>
            <person name="Sugawara M."/>
            <person name="Epstein B."/>
            <person name="Badgley B.D."/>
            <person name="Unno T."/>
            <person name="Xu L."/>
            <person name="Reese J."/>
            <person name="Gyaneshwar P."/>
            <person name="Denny R."/>
            <person name="Mudge J."/>
            <person name="Bharti A.K."/>
            <person name="Farmer A.D."/>
            <person name="May G.D."/>
            <person name="Woodward J.E."/>
            <person name="Medigue C."/>
            <person name="Vallenet D."/>
            <person name="Lajus A."/>
            <person name="Rouy Z."/>
            <person name="Martinez-Vaz B."/>
            <person name="Tiffin P."/>
            <person name="Young N.D."/>
            <person name="Sadowsky M.J."/>
        </authorList>
    </citation>
    <scope>NUCLEOTIDE SEQUENCE [LARGE SCALE GENOMIC DNA]</scope>
    <source>
        <strain evidence="3 4">USDA4894</strain>
    </source>
</reference>
<protein>
    <submittedName>
        <fullName evidence="3">DUF1236 domain-containing protein</fullName>
    </submittedName>
</protein>
<evidence type="ECO:0000313" key="2">
    <source>
        <dbReference type="EMBL" id="MQX18961.1"/>
    </source>
</evidence>
<keyword evidence="1" id="KW-0732">Signal</keyword>
<dbReference type="RefSeq" id="WP_153442765.1">
    <property type="nucleotide sequence ID" value="NZ_CP121659.1"/>
</dbReference>
<sequence length="135" mass="13312">MRKLILIAAAAALLGGPAIAQNSNNGNRGTAAGIAGGAATGAIIGGPVGAGVGAVVGGALGGALAPPPPRVITQVQQMPAPPSVVIRKRIAVGQPLPETVALTPIPDAPEYSVAVVNDQRVIVEPRSRTVVQIVR</sequence>
<comment type="caution">
    <text evidence="3">The sequence shown here is derived from an EMBL/GenBank/DDBJ whole genome shotgun (WGS) entry which is preliminary data.</text>
</comment>
<feature type="signal peptide" evidence="1">
    <location>
        <begin position="1"/>
        <end position="20"/>
    </location>
</feature>
<dbReference type="AlphaFoldDB" id="A0A6N7LMH3"/>
<keyword evidence="4" id="KW-1185">Reference proteome</keyword>
<accession>A0A6N7LMH3</accession>
<dbReference type="InterPro" id="IPR009642">
    <property type="entry name" value="DUF1236"/>
</dbReference>
<dbReference type="EMBL" id="WITC01000127">
    <property type="protein sequence ID" value="MQX18961.1"/>
    <property type="molecule type" value="Genomic_DNA"/>
</dbReference>
<feature type="chain" id="PRO_5042740209" evidence="1">
    <location>
        <begin position="21"/>
        <end position="135"/>
    </location>
</feature>
<name>A0A6N7LMH3_SINTE</name>
<gene>
    <name evidence="2" type="ORF">GHK62_30780</name>
    <name evidence="3" type="ORF">GHK62_31180</name>
</gene>
<dbReference type="Proteomes" id="UP000439983">
    <property type="component" value="Unassembled WGS sequence"/>
</dbReference>
<dbReference type="Pfam" id="PF06823">
    <property type="entry name" value="DUF1236"/>
    <property type="match status" value="1"/>
</dbReference>
<evidence type="ECO:0000313" key="3">
    <source>
        <dbReference type="EMBL" id="MQX19032.1"/>
    </source>
</evidence>
<evidence type="ECO:0000256" key="1">
    <source>
        <dbReference type="SAM" id="SignalP"/>
    </source>
</evidence>
<dbReference type="EMBL" id="WITC01000128">
    <property type="protein sequence ID" value="MQX19032.1"/>
    <property type="molecule type" value="Genomic_DNA"/>
</dbReference>
<organism evidence="3 4">
    <name type="scientific">Sinorhizobium terangae</name>
    <dbReference type="NCBI Taxonomy" id="110322"/>
    <lineage>
        <taxon>Bacteria</taxon>
        <taxon>Pseudomonadati</taxon>
        <taxon>Pseudomonadota</taxon>
        <taxon>Alphaproteobacteria</taxon>
        <taxon>Hyphomicrobiales</taxon>
        <taxon>Rhizobiaceae</taxon>
        <taxon>Sinorhizobium/Ensifer group</taxon>
        <taxon>Sinorhizobium</taxon>
    </lineage>
</organism>